<dbReference type="EMBL" id="GFDL01011073">
    <property type="protein sequence ID" value="JAV23972.1"/>
    <property type="molecule type" value="Transcribed_RNA"/>
</dbReference>
<organism evidence="10">
    <name type="scientific">Culex tarsalis</name>
    <name type="common">Encephalitis mosquito</name>
    <dbReference type="NCBI Taxonomy" id="7177"/>
    <lineage>
        <taxon>Eukaryota</taxon>
        <taxon>Metazoa</taxon>
        <taxon>Ecdysozoa</taxon>
        <taxon>Arthropoda</taxon>
        <taxon>Hexapoda</taxon>
        <taxon>Insecta</taxon>
        <taxon>Pterygota</taxon>
        <taxon>Neoptera</taxon>
        <taxon>Endopterygota</taxon>
        <taxon>Diptera</taxon>
        <taxon>Nematocera</taxon>
        <taxon>Culicoidea</taxon>
        <taxon>Culicidae</taxon>
        <taxon>Culicinae</taxon>
        <taxon>Culicini</taxon>
        <taxon>Culex</taxon>
        <taxon>Culex</taxon>
    </lineage>
</organism>
<evidence type="ECO:0000256" key="5">
    <source>
        <dbReference type="ARBA" id="ARBA00024347"/>
    </source>
</evidence>
<comment type="similarity">
    <text evidence="5">Belongs to the ARTD/PARP family.</text>
</comment>
<dbReference type="Gene3D" id="3.90.228.10">
    <property type="match status" value="1"/>
</dbReference>
<protein>
    <recommendedName>
        <fullName evidence="6">Poly [ADP-ribose] polymerase</fullName>
        <shortName evidence="6">PARP</shortName>
        <ecNumber evidence="6">2.4.2.-</ecNumber>
    </recommendedName>
</protein>
<accession>A0A1Q3F8U5</accession>
<dbReference type="SUPFAM" id="SSF56399">
    <property type="entry name" value="ADP-ribosylation"/>
    <property type="match status" value="1"/>
</dbReference>
<keyword evidence="1 6" id="KW-0328">Glycosyltransferase</keyword>
<evidence type="ECO:0000256" key="1">
    <source>
        <dbReference type="ARBA" id="ARBA00022676"/>
    </source>
</evidence>
<keyword evidence="8" id="KW-0812">Transmembrane</keyword>
<dbReference type="Pfam" id="PF18084">
    <property type="entry name" value="ARTD15_N"/>
    <property type="match status" value="1"/>
</dbReference>
<evidence type="ECO:0000256" key="8">
    <source>
        <dbReference type="SAM" id="Phobius"/>
    </source>
</evidence>
<feature type="domain" description="PARP catalytic" evidence="9">
    <location>
        <begin position="76"/>
        <end position="266"/>
    </location>
</feature>
<evidence type="ECO:0000256" key="4">
    <source>
        <dbReference type="ARBA" id="ARBA00023027"/>
    </source>
</evidence>
<evidence type="ECO:0000256" key="2">
    <source>
        <dbReference type="ARBA" id="ARBA00022679"/>
    </source>
</evidence>
<dbReference type="GO" id="GO:0003950">
    <property type="term" value="F:NAD+ poly-ADP-ribosyltransferase activity"/>
    <property type="evidence" value="ECO:0007669"/>
    <property type="project" value="UniProtKB-UniRule"/>
</dbReference>
<evidence type="ECO:0000313" key="10">
    <source>
        <dbReference type="EMBL" id="JAV23972.1"/>
    </source>
</evidence>
<dbReference type="PROSITE" id="PS51059">
    <property type="entry name" value="PARP_CATALYTIC"/>
    <property type="match status" value="1"/>
</dbReference>
<dbReference type="Pfam" id="PF00644">
    <property type="entry name" value="PARP"/>
    <property type="match status" value="1"/>
</dbReference>
<evidence type="ECO:0000256" key="3">
    <source>
        <dbReference type="ARBA" id="ARBA00022695"/>
    </source>
</evidence>
<feature type="region of interest" description="Disordered" evidence="7">
    <location>
        <begin position="264"/>
        <end position="288"/>
    </location>
</feature>
<keyword evidence="2 6" id="KW-0808">Transferase</keyword>
<evidence type="ECO:0000259" key="9">
    <source>
        <dbReference type="PROSITE" id="PS51059"/>
    </source>
</evidence>
<reference evidence="10" key="1">
    <citation type="submission" date="2017-01" db="EMBL/GenBank/DDBJ databases">
        <title>A deep insight into the sialotranscriptome of adult male and female Cluex tarsalis mosquitoes.</title>
        <authorList>
            <person name="Ribeiro J.M."/>
            <person name="Moreira F."/>
            <person name="Bernard K.A."/>
            <person name="Calvo E."/>
        </authorList>
    </citation>
    <scope>NUCLEOTIDE SEQUENCE</scope>
    <source>
        <strain evidence="10">Kern County</strain>
        <tissue evidence="10">Salivary glands</tissue>
    </source>
</reference>
<proteinExistence type="inferred from homology"/>
<name>A0A1Q3F8U5_CULTA</name>
<dbReference type="PANTHER" id="PTHR21328">
    <property type="entry name" value="POLY ADP-RIBOSE POLYMERASE FAMILY, MEMBER PARP"/>
    <property type="match status" value="1"/>
</dbReference>
<dbReference type="EC" id="2.4.2.-" evidence="6"/>
<evidence type="ECO:0000256" key="7">
    <source>
        <dbReference type="SAM" id="MobiDB-lite"/>
    </source>
</evidence>
<dbReference type="InterPro" id="IPR051838">
    <property type="entry name" value="ARTD_PARP"/>
</dbReference>
<keyword evidence="4 6" id="KW-0520">NAD</keyword>
<feature type="compositionally biased region" description="Low complexity" evidence="7">
    <location>
        <begin position="272"/>
        <end position="288"/>
    </location>
</feature>
<dbReference type="AlphaFoldDB" id="A0A1Q3F8U5"/>
<keyword evidence="3" id="KW-0548">Nucleotidyltransferase</keyword>
<evidence type="ECO:0000256" key="6">
    <source>
        <dbReference type="RuleBase" id="RU362114"/>
    </source>
</evidence>
<dbReference type="InterPro" id="IPR041400">
    <property type="entry name" value="PARP16_N"/>
</dbReference>
<dbReference type="GO" id="GO:0016779">
    <property type="term" value="F:nucleotidyltransferase activity"/>
    <property type="evidence" value="ECO:0007669"/>
    <property type="project" value="UniProtKB-KW"/>
</dbReference>
<feature type="transmembrane region" description="Helical" evidence="8">
    <location>
        <begin position="306"/>
        <end position="324"/>
    </location>
</feature>
<keyword evidence="8" id="KW-1133">Transmembrane helix</keyword>
<dbReference type="InterPro" id="IPR012317">
    <property type="entry name" value="Poly(ADP-ribose)pol_cat_dom"/>
</dbReference>
<keyword evidence="8" id="KW-0472">Membrane</keyword>
<sequence>MDRTAKCSALRATIDRDPVAADLRVSLVVAAAKSFKYDSCLQPFPPDYIVNKEKKIDELNRVLDSLPALSEIVPTELDDSQLDLLCWILCKQHGPGLRTVPKSDFESVFAKAPCLAAFQRPQFVFEVVHREDANSERRFRANRTDFRTHHAYHGSKLFSFYSILNYGLQQHLNKTAVFGEGIYLSEELHVSQMFAPTGSGWSASTLGSHLSCTAICEYVDNPAFVRWQEDSQSSSIPERYVLVKNNEMVQLRYLLVYGNSRGNGTTSGGSGTEQVKQPQAKQQQQRRVVVAPPPNRCVRWMAANKSWLLAGSYVAMLFAIGLMNSRNAHYMKQMFLNKINGMCNALFGSEET</sequence>